<dbReference type="EMBL" id="OV725081">
    <property type="protein sequence ID" value="CAH1403529.1"/>
    <property type="molecule type" value="Genomic_DNA"/>
</dbReference>
<feature type="region of interest" description="Disordered" evidence="1">
    <location>
        <begin position="222"/>
        <end position="248"/>
    </location>
</feature>
<dbReference type="Proteomes" id="UP001152798">
    <property type="component" value="Chromosome 5"/>
</dbReference>
<protein>
    <recommendedName>
        <fullName evidence="6">UBA domain-containing protein</fullName>
    </recommendedName>
</protein>
<dbReference type="PROSITE" id="PS51497">
    <property type="entry name" value="UMA"/>
    <property type="match status" value="1"/>
</dbReference>
<evidence type="ECO:0000259" key="2">
    <source>
        <dbReference type="PROSITE" id="PS50030"/>
    </source>
</evidence>
<dbReference type="GO" id="GO:0043130">
    <property type="term" value="F:ubiquitin binding"/>
    <property type="evidence" value="ECO:0007669"/>
    <property type="project" value="InterPro"/>
</dbReference>
<dbReference type="InterPro" id="IPR042575">
    <property type="entry name" value="UBAP1_C"/>
</dbReference>
<dbReference type="AlphaFoldDB" id="A0A9P0HJZ6"/>
<feature type="domain" description="UMA" evidence="3">
    <location>
        <begin position="1"/>
        <end position="46"/>
    </location>
</feature>
<feature type="domain" description="UBA" evidence="2">
    <location>
        <begin position="319"/>
        <end position="363"/>
    </location>
</feature>
<feature type="compositionally biased region" description="Basic and acidic residues" evidence="1">
    <location>
        <begin position="236"/>
        <end position="246"/>
    </location>
</feature>
<dbReference type="Gene3D" id="1.20.120.1920">
    <property type="entry name" value="UBAP1 SOUBA domain"/>
    <property type="match status" value="1"/>
</dbReference>
<dbReference type="InterPro" id="IPR015940">
    <property type="entry name" value="UBA"/>
</dbReference>
<proteinExistence type="predicted"/>
<organism evidence="4 5">
    <name type="scientific">Nezara viridula</name>
    <name type="common">Southern green stink bug</name>
    <name type="synonym">Cimex viridulus</name>
    <dbReference type="NCBI Taxonomy" id="85310"/>
    <lineage>
        <taxon>Eukaryota</taxon>
        <taxon>Metazoa</taxon>
        <taxon>Ecdysozoa</taxon>
        <taxon>Arthropoda</taxon>
        <taxon>Hexapoda</taxon>
        <taxon>Insecta</taxon>
        <taxon>Pterygota</taxon>
        <taxon>Neoptera</taxon>
        <taxon>Paraneoptera</taxon>
        <taxon>Hemiptera</taxon>
        <taxon>Heteroptera</taxon>
        <taxon>Panheteroptera</taxon>
        <taxon>Pentatomomorpha</taxon>
        <taxon>Pentatomoidea</taxon>
        <taxon>Pentatomidae</taxon>
        <taxon>Pentatominae</taxon>
        <taxon>Nezara</taxon>
    </lineage>
</organism>
<gene>
    <name evidence="4" type="ORF">NEZAVI_LOCUS12130</name>
</gene>
<sequence length="363" mass="40580">MEGIPVKISEKYKPPRRIALPASVQNKLNTVIQFEKYDFGLERFVLEQMTKLKEQQKLMDAKPVNTSNSEEKNVSLNQNNIESILKPVPLKPHIGSVSNPQQVVGGFNISDFENDTSSPFDSVELKTINEMEVLAHVLGGTSVNTSEIRNWTSNENGSNTQNWAWGYGSPTYPLHPSQHPTSIENESPGKKNSENEDNDISIIMNNLKKRIEERYTSLDPRKLSNSGLSIAAGGTEENKPDKKKETLANPFSNLTPACQAVAERIAEMGFPLSRAARATEMFGPNEAKVIEFMLEVQSLEESGYPGERVERALIACEFSREDALRFLERTSQIMKLGFPEEEVISALIKSEFDRDKALDSLIS</sequence>
<dbReference type="PROSITE" id="PS50030">
    <property type="entry name" value="UBA"/>
    <property type="match status" value="1"/>
</dbReference>
<dbReference type="CDD" id="cd14316">
    <property type="entry name" value="UBA2_UBAP1_like"/>
    <property type="match status" value="1"/>
</dbReference>
<evidence type="ECO:0000313" key="5">
    <source>
        <dbReference type="Proteomes" id="UP001152798"/>
    </source>
</evidence>
<keyword evidence="5" id="KW-1185">Reference proteome</keyword>
<evidence type="ECO:0000313" key="4">
    <source>
        <dbReference type="EMBL" id="CAH1403529.1"/>
    </source>
</evidence>
<evidence type="ECO:0000259" key="3">
    <source>
        <dbReference type="PROSITE" id="PS51497"/>
    </source>
</evidence>
<dbReference type="PANTHER" id="PTHR15960">
    <property type="entry name" value="LD44032P"/>
    <property type="match status" value="1"/>
</dbReference>
<evidence type="ECO:0000256" key="1">
    <source>
        <dbReference type="SAM" id="MobiDB-lite"/>
    </source>
</evidence>
<dbReference type="InterPro" id="IPR023340">
    <property type="entry name" value="UMA"/>
</dbReference>
<accession>A0A9P0HJZ6</accession>
<name>A0A9P0HJZ6_NEZVI</name>
<dbReference type="GO" id="GO:0043162">
    <property type="term" value="P:ubiquitin-dependent protein catabolic process via the multivesicular body sorting pathway"/>
    <property type="evidence" value="ECO:0007669"/>
    <property type="project" value="InterPro"/>
</dbReference>
<dbReference type="InterPro" id="IPR038870">
    <property type="entry name" value="UBAP1"/>
</dbReference>
<dbReference type="GO" id="GO:0000813">
    <property type="term" value="C:ESCRT I complex"/>
    <property type="evidence" value="ECO:0007669"/>
    <property type="project" value="InterPro"/>
</dbReference>
<evidence type="ECO:0008006" key="6">
    <source>
        <dbReference type="Google" id="ProtNLM"/>
    </source>
</evidence>
<dbReference type="PANTHER" id="PTHR15960:SF5">
    <property type="entry name" value="LD44032P"/>
    <property type="match status" value="1"/>
</dbReference>
<dbReference type="OrthoDB" id="2018023at2759"/>
<reference evidence="4" key="1">
    <citation type="submission" date="2022-01" db="EMBL/GenBank/DDBJ databases">
        <authorList>
            <person name="King R."/>
        </authorList>
    </citation>
    <scope>NUCLEOTIDE SEQUENCE</scope>
</reference>
<feature type="region of interest" description="Disordered" evidence="1">
    <location>
        <begin position="169"/>
        <end position="199"/>
    </location>
</feature>
<dbReference type="SMART" id="SM00165">
    <property type="entry name" value="UBA"/>
    <property type="match status" value="2"/>
</dbReference>